<comment type="caution">
    <text evidence="2">The sequence shown here is derived from an EMBL/GenBank/DDBJ whole genome shotgun (WGS) entry which is preliminary data.</text>
</comment>
<feature type="transmembrane region" description="Helical" evidence="1">
    <location>
        <begin position="12"/>
        <end position="32"/>
    </location>
</feature>
<gene>
    <name evidence="2" type="ORF">UW23_C0014G0024</name>
</gene>
<feature type="transmembrane region" description="Helical" evidence="1">
    <location>
        <begin position="140"/>
        <end position="158"/>
    </location>
</feature>
<accession>A0A0G1GMI3</accession>
<evidence type="ECO:0000313" key="2">
    <source>
        <dbReference type="EMBL" id="KKT35583.1"/>
    </source>
</evidence>
<sequence>KISKFHSTMATFSFYITWLVSWQSGSAYIDLIRTFLEISALWSLIRGKWLRGSLFLGLAIGTKWLSLGSLAIYALIFGPQIIFPALLIASPWFIIAAYFTRNPVYPLFEPFLSHTLPSFTELIPRILFSPLSLTRPVDDFLTPLAGIFFIITLIHFFYSKGNVRKISLLGLLGILFSVSLNPPSSRFMLPFLPALTISTMYALDRLKHPSLNFFKYVLLASFVFILALRVIAFEKYIPFLTHHQTRDEFLTQMSPKLPDTFIDSDSFVKDNLEGKKIIIDRLHNLYYFPYDFDHTSWVEGDKGYDYLVTVKEDPGNLNMELIHTNQVGIQIFKLK</sequence>
<feature type="transmembrane region" description="Helical" evidence="1">
    <location>
        <begin position="81"/>
        <end position="99"/>
    </location>
</feature>
<dbReference type="AlphaFoldDB" id="A0A0G1GMI3"/>
<keyword evidence="1" id="KW-0472">Membrane</keyword>
<evidence type="ECO:0000313" key="3">
    <source>
        <dbReference type="Proteomes" id="UP000034069"/>
    </source>
</evidence>
<feature type="transmembrane region" description="Helical" evidence="1">
    <location>
        <begin position="53"/>
        <end position="75"/>
    </location>
</feature>
<proteinExistence type="predicted"/>
<evidence type="ECO:0000256" key="1">
    <source>
        <dbReference type="SAM" id="Phobius"/>
    </source>
</evidence>
<protein>
    <recommendedName>
        <fullName evidence="4">Glycosyltransferase RgtA/B/C/D-like domain-containing protein</fullName>
    </recommendedName>
</protein>
<keyword evidence="1" id="KW-1133">Transmembrane helix</keyword>
<feature type="transmembrane region" description="Helical" evidence="1">
    <location>
        <begin position="216"/>
        <end position="233"/>
    </location>
</feature>
<organism evidence="2 3">
    <name type="scientific">Candidatus Collierbacteria bacterium GW2011_GWA1_44_12</name>
    <dbReference type="NCBI Taxonomy" id="1618376"/>
    <lineage>
        <taxon>Bacteria</taxon>
        <taxon>Candidatus Collieribacteriota</taxon>
    </lineage>
</organism>
<keyword evidence="1" id="KW-0812">Transmembrane</keyword>
<feature type="non-terminal residue" evidence="2">
    <location>
        <position position="1"/>
    </location>
</feature>
<dbReference type="Proteomes" id="UP000034069">
    <property type="component" value="Unassembled WGS sequence"/>
</dbReference>
<dbReference type="EMBL" id="LCHN01000014">
    <property type="protein sequence ID" value="KKT35583.1"/>
    <property type="molecule type" value="Genomic_DNA"/>
</dbReference>
<evidence type="ECO:0008006" key="4">
    <source>
        <dbReference type="Google" id="ProtNLM"/>
    </source>
</evidence>
<feature type="transmembrane region" description="Helical" evidence="1">
    <location>
        <begin position="165"/>
        <end position="181"/>
    </location>
</feature>
<name>A0A0G1GMI3_9BACT</name>
<reference evidence="2 3" key="1">
    <citation type="journal article" date="2015" name="Nature">
        <title>rRNA introns, odd ribosomes, and small enigmatic genomes across a large radiation of phyla.</title>
        <authorList>
            <person name="Brown C.T."/>
            <person name="Hug L.A."/>
            <person name="Thomas B.C."/>
            <person name="Sharon I."/>
            <person name="Castelle C.J."/>
            <person name="Singh A."/>
            <person name="Wilkins M.J."/>
            <person name="Williams K.H."/>
            <person name="Banfield J.F."/>
        </authorList>
    </citation>
    <scope>NUCLEOTIDE SEQUENCE [LARGE SCALE GENOMIC DNA]</scope>
</reference>